<evidence type="ECO:0008006" key="5">
    <source>
        <dbReference type="Google" id="ProtNLM"/>
    </source>
</evidence>
<organism evidence="3 4">
    <name type="scientific">Chrysophaeum taylorii</name>
    <dbReference type="NCBI Taxonomy" id="2483200"/>
    <lineage>
        <taxon>Eukaryota</taxon>
        <taxon>Sar</taxon>
        <taxon>Stramenopiles</taxon>
        <taxon>Ochrophyta</taxon>
        <taxon>Pelagophyceae</taxon>
        <taxon>Pelagomonadales</taxon>
        <taxon>Pelagomonadaceae</taxon>
        <taxon>Chrysophaeum</taxon>
    </lineage>
</organism>
<keyword evidence="2" id="KW-0732">Signal</keyword>
<name>A0AAD7UPK2_9STRA</name>
<dbReference type="EMBL" id="JAQMWT010000012">
    <property type="protein sequence ID" value="KAJ8614068.1"/>
    <property type="molecule type" value="Genomic_DNA"/>
</dbReference>
<keyword evidence="4" id="KW-1185">Reference proteome</keyword>
<sequence>MVRFWRFVVAAVLSCCATRWRPWQGIEEVAEEEDSAAVRAALTRKRPYAFREAATVLPEVAQCTQAQRCEQVLEREDALLVAPDAVLEAPWSEYSAQTLEERLFAVRRRDPVEDSASSSSSSSSFRAPFEEQLLDVVEEAVRSSEHGREVLFTVLDAAYADVLVDAKAAAERMSGAVFFVALHRGTAVEAASLSCRVALLEHEGASKKELVYLGKYYTAYLLCAARVRFFFFEMDVWFPDRGGSALDVFRAAAFGSNRTMAAWALHTDNPYQINAGLYYVRPEAEALFGALLSYSRRHPTVFDQGLLNCMLKRGTTQKHPDLTFILERDACTSIDLEDFALRDLPPEEWRLVTANAAASYSTPFVAADTLAVHILTSKPLTSAAGKKVVAKELMLWEGQRDCYYCVGRAGRKFLALDGPLATPDGTDDLDFIRRSLAQLVALATLAGRILVLPPVYHHGRRFPSWELLDTSSLQTWREGTFFSNPKLAVAPGATVARLAHSKGAIGVAPVAGLHTSTRWYRAAGPSAFRSLVGAALEDPVARAADVLLVALWPRGQLLHLEEEEEEAFTFAEEEEEEPWLRRYREDALRWCDYLHREKRKATQIAAHMDCGTQLDAAKALLRQNRHHHHHHRRRDDVVSNEDEAMDDGTLMTRRGRENASARFRRALLGRLGEEPPFHIPPNPLVFGLVPGPLPKRLHYDWID</sequence>
<evidence type="ECO:0000313" key="3">
    <source>
        <dbReference type="EMBL" id="KAJ8614068.1"/>
    </source>
</evidence>
<dbReference type="Proteomes" id="UP001230188">
    <property type="component" value="Unassembled WGS sequence"/>
</dbReference>
<evidence type="ECO:0000256" key="2">
    <source>
        <dbReference type="SAM" id="SignalP"/>
    </source>
</evidence>
<evidence type="ECO:0000313" key="4">
    <source>
        <dbReference type="Proteomes" id="UP001230188"/>
    </source>
</evidence>
<reference evidence="3" key="1">
    <citation type="submission" date="2023-01" db="EMBL/GenBank/DDBJ databases">
        <title>Metagenome sequencing of chrysophaentin producing Chrysophaeum taylorii.</title>
        <authorList>
            <person name="Davison J."/>
            <person name="Bewley C."/>
        </authorList>
    </citation>
    <scope>NUCLEOTIDE SEQUENCE</scope>
    <source>
        <strain evidence="3">NIES-1699</strain>
    </source>
</reference>
<evidence type="ECO:0000256" key="1">
    <source>
        <dbReference type="SAM" id="MobiDB-lite"/>
    </source>
</evidence>
<proteinExistence type="predicted"/>
<feature type="region of interest" description="Disordered" evidence="1">
    <location>
        <begin position="623"/>
        <end position="643"/>
    </location>
</feature>
<feature type="chain" id="PRO_5042115213" description="Nucleotide-diphospho-sugar transferase domain-containing protein" evidence="2">
    <location>
        <begin position="26"/>
        <end position="703"/>
    </location>
</feature>
<accession>A0AAD7UPK2</accession>
<feature type="compositionally biased region" description="Basic residues" evidence="1">
    <location>
        <begin position="623"/>
        <end position="633"/>
    </location>
</feature>
<feature type="signal peptide" evidence="2">
    <location>
        <begin position="1"/>
        <end position="25"/>
    </location>
</feature>
<comment type="caution">
    <text evidence="3">The sequence shown here is derived from an EMBL/GenBank/DDBJ whole genome shotgun (WGS) entry which is preliminary data.</text>
</comment>
<gene>
    <name evidence="3" type="ORF">CTAYLR_005846</name>
</gene>
<protein>
    <recommendedName>
        <fullName evidence="5">Nucleotide-diphospho-sugar transferase domain-containing protein</fullName>
    </recommendedName>
</protein>
<dbReference type="AlphaFoldDB" id="A0AAD7UPK2"/>